<reference evidence="1 2" key="1">
    <citation type="submission" date="2021-01" db="EMBL/GenBank/DDBJ databases">
        <title>Complete genome sequence of Pantoea eucrina OB49, a heavy metal tolerant bacterium with PGPR potential isolated from wheat in Algeria.</title>
        <authorList>
            <person name="Lekired A."/>
            <person name="Ouzari I.H."/>
        </authorList>
    </citation>
    <scope>NUCLEOTIDE SEQUENCE [LARGE SCALE GENOMIC DNA]</scope>
    <source>
        <strain evidence="1 2">OB49</strain>
    </source>
</reference>
<dbReference type="Proteomes" id="UP000809137">
    <property type="component" value="Unassembled WGS sequence"/>
</dbReference>
<evidence type="ECO:0000313" key="2">
    <source>
        <dbReference type="Proteomes" id="UP000809137"/>
    </source>
</evidence>
<organism evidence="1 2">
    <name type="scientific">Pantoea eucrina</name>
    <dbReference type="NCBI Taxonomy" id="472693"/>
    <lineage>
        <taxon>Bacteria</taxon>
        <taxon>Pseudomonadati</taxon>
        <taxon>Pseudomonadota</taxon>
        <taxon>Gammaproteobacteria</taxon>
        <taxon>Enterobacterales</taxon>
        <taxon>Erwiniaceae</taxon>
        <taxon>Pantoea</taxon>
    </lineage>
</organism>
<accession>A0ABS1Z946</accession>
<dbReference type="RefSeq" id="WP_040113216.1">
    <property type="nucleotide sequence ID" value="NZ_JAFCXS010000015.1"/>
</dbReference>
<evidence type="ECO:0000313" key="1">
    <source>
        <dbReference type="EMBL" id="MBM0748947.1"/>
    </source>
</evidence>
<sequence>METVKLKGLELLGWRADHCKVTSVACRNKSLPTGEKQSAMLVEGTVVFEIRKGCGVRFTWQAQQQIGMYGATGKFDYSVNMSKPGTTEGLRFEDEAGEPLPDNLYSQVVHRLARDTVTNWSNTVSHLLKSYR</sequence>
<comment type="caution">
    <text evidence="1">The sequence shown here is derived from an EMBL/GenBank/DDBJ whole genome shotgun (WGS) entry which is preliminary data.</text>
</comment>
<name>A0ABS1Z946_9GAMM</name>
<dbReference type="EMBL" id="JAFCXS010000015">
    <property type="protein sequence ID" value="MBM0748947.1"/>
    <property type="molecule type" value="Genomic_DNA"/>
</dbReference>
<protein>
    <submittedName>
        <fullName evidence="1">Uncharacterized protein</fullName>
    </submittedName>
</protein>
<proteinExistence type="predicted"/>
<gene>
    <name evidence="1" type="ORF">JJB79_16270</name>
</gene>
<keyword evidence="2" id="KW-1185">Reference proteome</keyword>